<dbReference type="GO" id="GO:0006355">
    <property type="term" value="P:regulation of DNA-templated transcription"/>
    <property type="evidence" value="ECO:0007669"/>
    <property type="project" value="InterPro"/>
</dbReference>
<gene>
    <name evidence="2" type="ORF">FPZ24_10435</name>
</gene>
<dbReference type="AlphaFoldDB" id="A0A5B8LLC0"/>
<dbReference type="Gene3D" id="1.10.10.10">
    <property type="entry name" value="Winged helix-like DNA-binding domain superfamily/Winged helix DNA-binding domain"/>
    <property type="match status" value="1"/>
</dbReference>
<dbReference type="EMBL" id="CP042306">
    <property type="protein sequence ID" value="QDZ07850.1"/>
    <property type="molecule type" value="Genomic_DNA"/>
</dbReference>
<evidence type="ECO:0000259" key="1">
    <source>
        <dbReference type="SMART" id="SM00421"/>
    </source>
</evidence>
<dbReference type="OrthoDB" id="5497412at2"/>
<dbReference type="Proteomes" id="UP000315673">
    <property type="component" value="Chromosome"/>
</dbReference>
<dbReference type="InterPro" id="IPR016032">
    <property type="entry name" value="Sig_transdc_resp-reg_C-effctor"/>
</dbReference>
<dbReference type="InterPro" id="IPR000792">
    <property type="entry name" value="Tscrpt_reg_LuxR_C"/>
</dbReference>
<keyword evidence="3" id="KW-1185">Reference proteome</keyword>
<sequence>MGQAAELIDLIYDAPFTPGAWNVAIEQLCDAIGAETAVTTELDIVTGEGAGQPVRQDPAVMEEYLSRWAADNPLAIVDDPVQYMRGWLPTIVRDAEWMDRDELRKTPYFNEFLARLGAEQSMFLRLGLDGTMVSSISIARQEDRGAFSKDEIAIARRYQPHLVRASAITRRLRVEQNARDDLDAMLDTTDQRLLFVDRAGRVQRMTAAARRFVSEEGALDITGGQLRTMDAASDAHLQRLYAAVLAGKEMPPALTLGRTGSTRRFAVTVSPVGARSRAMLSSEPLMLVSVNDAQPPALGAELDARARFNLTAAEGRLATAIAEGQSLREAADRIGVSVHTVRAQLSAVFAKTGTRRQADLVRLLLHRS</sequence>
<feature type="domain" description="HTH luxR-type" evidence="1">
    <location>
        <begin position="307"/>
        <end position="364"/>
    </location>
</feature>
<dbReference type="SMART" id="SM00421">
    <property type="entry name" value="HTH_LUXR"/>
    <property type="match status" value="1"/>
</dbReference>
<dbReference type="SUPFAM" id="SSF46894">
    <property type="entry name" value="C-terminal effector domain of the bipartite response regulators"/>
    <property type="match status" value="1"/>
</dbReference>
<evidence type="ECO:0000313" key="2">
    <source>
        <dbReference type="EMBL" id="QDZ07850.1"/>
    </source>
</evidence>
<dbReference type="GO" id="GO:0003677">
    <property type="term" value="F:DNA binding"/>
    <property type="evidence" value="ECO:0007669"/>
    <property type="project" value="InterPro"/>
</dbReference>
<organism evidence="2 3">
    <name type="scientific">Sphingomonas panacisoli</name>
    <dbReference type="NCBI Taxonomy" id="1813879"/>
    <lineage>
        <taxon>Bacteria</taxon>
        <taxon>Pseudomonadati</taxon>
        <taxon>Pseudomonadota</taxon>
        <taxon>Alphaproteobacteria</taxon>
        <taxon>Sphingomonadales</taxon>
        <taxon>Sphingomonadaceae</taxon>
        <taxon>Sphingomonas</taxon>
    </lineage>
</organism>
<name>A0A5B8LLC0_9SPHN</name>
<dbReference type="RefSeq" id="WP_146571746.1">
    <property type="nucleotide sequence ID" value="NZ_CP042306.1"/>
</dbReference>
<dbReference type="KEGG" id="spai:FPZ24_10435"/>
<evidence type="ECO:0000313" key="3">
    <source>
        <dbReference type="Proteomes" id="UP000315673"/>
    </source>
</evidence>
<accession>A0A5B8LLC0</accession>
<protein>
    <submittedName>
        <fullName evidence="2">Helix-turn-helix transcriptional regulator</fullName>
    </submittedName>
</protein>
<dbReference type="InterPro" id="IPR036388">
    <property type="entry name" value="WH-like_DNA-bd_sf"/>
</dbReference>
<reference evidence="2 3" key="1">
    <citation type="submission" date="2019-07" db="EMBL/GenBank/DDBJ databases">
        <title>Full genome sequence of Sphingomonas sp. 4R-6-7(HKS19).</title>
        <authorList>
            <person name="Im W.-T."/>
        </authorList>
    </citation>
    <scope>NUCLEOTIDE SEQUENCE [LARGE SCALE GENOMIC DNA]</scope>
    <source>
        <strain evidence="2 3">HKS19</strain>
    </source>
</reference>
<proteinExistence type="predicted"/>